<dbReference type="GO" id="GO:0008168">
    <property type="term" value="F:methyltransferase activity"/>
    <property type="evidence" value="ECO:0007669"/>
    <property type="project" value="UniProtKB-KW"/>
</dbReference>
<protein>
    <submittedName>
        <fullName evidence="2">Methyltransferase domain-containing protein</fullName>
    </submittedName>
</protein>
<dbReference type="GO" id="GO:0032259">
    <property type="term" value="P:methylation"/>
    <property type="evidence" value="ECO:0007669"/>
    <property type="project" value="UniProtKB-KW"/>
</dbReference>
<gene>
    <name evidence="2" type="ORF">GCM10009765_50650</name>
</gene>
<sequence>MVNDMLTALDKTELTPSAIKLRHRSYELLRLTSASKVADVGCGSGRATSELAGQARKVTGVDPDPQLLEVAHDRYPEVTFVRATAESLPFDDAELDAYRADKVLHVLKNPADAITEASRVIKPTGRIVLIGQDWDTIAVAANDRALTRDLIRGFADTIPSPSAAANFRALLADAGFADIELEVSPMLFTDGEVIGPLLRRAAQNNDDWLAEQHERARTGRMTVCATIYLAAATRR</sequence>
<accession>A0ABN2HXS4</accession>
<organism evidence="2 3">
    <name type="scientific">Fodinicola feengrottensis</name>
    <dbReference type="NCBI Taxonomy" id="435914"/>
    <lineage>
        <taxon>Bacteria</taxon>
        <taxon>Bacillati</taxon>
        <taxon>Actinomycetota</taxon>
        <taxon>Actinomycetes</taxon>
        <taxon>Mycobacteriales</taxon>
        <taxon>Fodinicola</taxon>
    </lineage>
</organism>
<dbReference type="InterPro" id="IPR029063">
    <property type="entry name" value="SAM-dependent_MTases_sf"/>
</dbReference>
<evidence type="ECO:0000313" key="3">
    <source>
        <dbReference type="Proteomes" id="UP001500618"/>
    </source>
</evidence>
<keyword evidence="2" id="KW-0489">Methyltransferase</keyword>
<dbReference type="Gene3D" id="3.40.50.150">
    <property type="entry name" value="Vaccinia Virus protein VP39"/>
    <property type="match status" value="1"/>
</dbReference>
<name>A0ABN2HXS4_9ACTN</name>
<feature type="domain" description="Methyltransferase type 11" evidence="1">
    <location>
        <begin position="39"/>
        <end position="129"/>
    </location>
</feature>
<dbReference type="Pfam" id="PF08241">
    <property type="entry name" value="Methyltransf_11"/>
    <property type="match status" value="1"/>
</dbReference>
<evidence type="ECO:0000313" key="2">
    <source>
        <dbReference type="EMBL" id="GAA1695302.1"/>
    </source>
</evidence>
<dbReference type="PANTHER" id="PTHR43591">
    <property type="entry name" value="METHYLTRANSFERASE"/>
    <property type="match status" value="1"/>
</dbReference>
<comment type="caution">
    <text evidence="2">The sequence shown here is derived from an EMBL/GenBank/DDBJ whole genome shotgun (WGS) entry which is preliminary data.</text>
</comment>
<keyword evidence="3" id="KW-1185">Reference proteome</keyword>
<dbReference type="SUPFAM" id="SSF53335">
    <property type="entry name" value="S-adenosyl-L-methionine-dependent methyltransferases"/>
    <property type="match status" value="1"/>
</dbReference>
<dbReference type="Proteomes" id="UP001500618">
    <property type="component" value="Unassembled WGS sequence"/>
</dbReference>
<dbReference type="CDD" id="cd02440">
    <property type="entry name" value="AdoMet_MTases"/>
    <property type="match status" value="1"/>
</dbReference>
<dbReference type="RefSeq" id="WP_279579176.1">
    <property type="nucleotide sequence ID" value="NZ_BAAANY010000020.1"/>
</dbReference>
<proteinExistence type="predicted"/>
<keyword evidence="2" id="KW-0808">Transferase</keyword>
<dbReference type="EMBL" id="BAAANY010000020">
    <property type="protein sequence ID" value="GAA1695302.1"/>
    <property type="molecule type" value="Genomic_DNA"/>
</dbReference>
<dbReference type="PANTHER" id="PTHR43591:SF78">
    <property type="entry name" value="SLR0407 PROTEIN"/>
    <property type="match status" value="1"/>
</dbReference>
<dbReference type="InterPro" id="IPR013216">
    <property type="entry name" value="Methyltransf_11"/>
</dbReference>
<reference evidence="2 3" key="1">
    <citation type="journal article" date="2019" name="Int. J. Syst. Evol. Microbiol.">
        <title>The Global Catalogue of Microorganisms (GCM) 10K type strain sequencing project: providing services to taxonomists for standard genome sequencing and annotation.</title>
        <authorList>
            <consortium name="The Broad Institute Genomics Platform"/>
            <consortium name="The Broad Institute Genome Sequencing Center for Infectious Disease"/>
            <person name="Wu L."/>
            <person name="Ma J."/>
        </authorList>
    </citation>
    <scope>NUCLEOTIDE SEQUENCE [LARGE SCALE GENOMIC DNA]</scope>
    <source>
        <strain evidence="2 3">JCM 14718</strain>
    </source>
</reference>
<evidence type="ECO:0000259" key="1">
    <source>
        <dbReference type="Pfam" id="PF08241"/>
    </source>
</evidence>